<evidence type="ECO:0000313" key="2">
    <source>
        <dbReference type="EMBL" id="MBW78987.1"/>
    </source>
</evidence>
<dbReference type="AlphaFoldDB" id="A0A2M4DN55"/>
<evidence type="ECO:0000256" key="1">
    <source>
        <dbReference type="SAM" id="SignalP"/>
    </source>
</evidence>
<reference evidence="2" key="1">
    <citation type="submission" date="2018-01" db="EMBL/GenBank/DDBJ databases">
        <title>An insight into the sialome of Amazonian anophelines.</title>
        <authorList>
            <person name="Ribeiro J.M."/>
            <person name="Scarpassa V."/>
            <person name="Calvo E."/>
        </authorList>
    </citation>
    <scope>NUCLEOTIDE SEQUENCE</scope>
</reference>
<feature type="signal peptide" evidence="1">
    <location>
        <begin position="1"/>
        <end position="24"/>
    </location>
</feature>
<organism evidence="2">
    <name type="scientific">Anopheles darlingi</name>
    <name type="common">Mosquito</name>
    <dbReference type="NCBI Taxonomy" id="43151"/>
    <lineage>
        <taxon>Eukaryota</taxon>
        <taxon>Metazoa</taxon>
        <taxon>Ecdysozoa</taxon>
        <taxon>Arthropoda</taxon>
        <taxon>Hexapoda</taxon>
        <taxon>Insecta</taxon>
        <taxon>Pterygota</taxon>
        <taxon>Neoptera</taxon>
        <taxon>Endopterygota</taxon>
        <taxon>Diptera</taxon>
        <taxon>Nematocera</taxon>
        <taxon>Culicoidea</taxon>
        <taxon>Culicidae</taxon>
        <taxon>Anophelinae</taxon>
        <taxon>Anopheles</taxon>
    </lineage>
</organism>
<protein>
    <submittedName>
        <fullName evidence="2">Putative secreted protein</fullName>
    </submittedName>
</protein>
<accession>A0A2M4DN55</accession>
<sequence>MPSRNRTLLNRLLVAFGSVAMCPADEIQNRYLTIDFFGANFRLSWASLGNTKKKTRERERENHRSTATCSLQCSSSMQTIQLTRE</sequence>
<keyword evidence="1" id="KW-0732">Signal</keyword>
<proteinExistence type="predicted"/>
<name>A0A2M4DN55_ANODA</name>
<dbReference type="EMBL" id="GGFL01014809">
    <property type="protein sequence ID" value="MBW78987.1"/>
    <property type="molecule type" value="Transcribed_RNA"/>
</dbReference>
<feature type="chain" id="PRO_5014882697" evidence="1">
    <location>
        <begin position="25"/>
        <end position="85"/>
    </location>
</feature>